<proteinExistence type="predicted"/>
<feature type="region of interest" description="Disordered" evidence="1">
    <location>
        <begin position="249"/>
        <end position="279"/>
    </location>
</feature>
<dbReference type="EMBL" id="CP001577">
    <property type="protein sequence ID" value="ACO70451.1"/>
    <property type="molecule type" value="Genomic_DNA"/>
</dbReference>
<feature type="transmembrane region" description="Helical" evidence="2">
    <location>
        <begin position="166"/>
        <end position="190"/>
    </location>
</feature>
<accession>C1FIM4</accession>
<organism evidence="3 4">
    <name type="scientific">Micromonas commoda (strain RCC299 / NOUM17 / CCMP2709)</name>
    <name type="common">Picoplanktonic green alga</name>
    <dbReference type="NCBI Taxonomy" id="296587"/>
    <lineage>
        <taxon>Eukaryota</taxon>
        <taxon>Viridiplantae</taxon>
        <taxon>Chlorophyta</taxon>
        <taxon>Mamiellophyceae</taxon>
        <taxon>Mamiellales</taxon>
        <taxon>Mamiellaceae</taxon>
        <taxon>Micromonas</taxon>
    </lineage>
</organism>
<feature type="transmembrane region" description="Helical" evidence="2">
    <location>
        <begin position="135"/>
        <end position="154"/>
    </location>
</feature>
<keyword evidence="2" id="KW-1133">Transmembrane helix</keyword>
<reference evidence="3 4" key="1">
    <citation type="journal article" date="2009" name="Science">
        <title>Green evolution and dynamic adaptations revealed by genomes of the marine picoeukaryotes Micromonas.</title>
        <authorList>
            <person name="Worden A.Z."/>
            <person name="Lee J.H."/>
            <person name="Mock T."/>
            <person name="Rouze P."/>
            <person name="Simmons M.P."/>
            <person name="Aerts A.L."/>
            <person name="Allen A.E."/>
            <person name="Cuvelier M.L."/>
            <person name="Derelle E."/>
            <person name="Everett M.V."/>
            <person name="Foulon E."/>
            <person name="Grimwood J."/>
            <person name="Gundlach H."/>
            <person name="Henrissat B."/>
            <person name="Napoli C."/>
            <person name="McDonald S.M."/>
            <person name="Parker M.S."/>
            <person name="Rombauts S."/>
            <person name="Salamov A."/>
            <person name="Von Dassow P."/>
            <person name="Badger J.H."/>
            <person name="Coutinho P.M."/>
            <person name="Demir E."/>
            <person name="Dubchak I."/>
            <person name="Gentemann C."/>
            <person name="Eikrem W."/>
            <person name="Gready J.E."/>
            <person name="John U."/>
            <person name="Lanier W."/>
            <person name="Lindquist E.A."/>
            <person name="Lucas S."/>
            <person name="Mayer K.F."/>
            <person name="Moreau H."/>
            <person name="Not F."/>
            <person name="Otillar R."/>
            <person name="Panaud O."/>
            <person name="Pangilinan J."/>
            <person name="Paulsen I."/>
            <person name="Piegu B."/>
            <person name="Poliakov A."/>
            <person name="Robbens S."/>
            <person name="Schmutz J."/>
            <person name="Toulza E."/>
            <person name="Wyss T."/>
            <person name="Zelensky A."/>
            <person name="Zhou K."/>
            <person name="Armbrust E.V."/>
            <person name="Bhattacharya D."/>
            <person name="Goodenough U.W."/>
            <person name="Van de Peer Y."/>
            <person name="Grigoriev I.V."/>
        </authorList>
    </citation>
    <scope>NUCLEOTIDE SEQUENCE [LARGE SCALE GENOMIC DNA]</scope>
    <source>
        <strain evidence="4">RCC299 / NOUM17</strain>
    </source>
</reference>
<feature type="compositionally biased region" description="Basic and acidic residues" evidence="1">
    <location>
        <begin position="253"/>
        <end position="271"/>
    </location>
</feature>
<dbReference type="GeneID" id="8247824"/>
<dbReference type="Proteomes" id="UP000002009">
    <property type="component" value="Chromosome 12"/>
</dbReference>
<dbReference type="OMA" id="QICSHIT"/>
<keyword evidence="4" id="KW-1185">Reference proteome</keyword>
<dbReference type="KEGG" id="mis:MICPUN_63294"/>
<name>C1FIM4_MICCC</name>
<sequence>MATPVKGGIPPMSPGAGNAVYPVTLNSDTMPRDVLIAIRQRRRHDLPSRVSVCCLPIQWDDAYEFTAPKPRQWWRRLMLYLGCANNDYGGTMFDIIDGLYEEGKINRTQMGQLEALVRVAMGCQFKAEQDIGKHIILGMVAAICGAVVPVVVGIQTTMQDQQMAHYLSYFAIVLSLVQTVAVTLSTVGNYSQSAMSRRMTAAEIKAEIYKFEALAGEYSEPQSHSAQFGKLMFHLAEFRQKAVEIQYAARSGGSDKKGDEKAERKKADTEMKASGNRGV</sequence>
<evidence type="ECO:0000256" key="1">
    <source>
        <dbReference type="SAM" id="MobiDB-lite"/>
    </source>
</evidence>
<dbReference type="Pfam" id="PF14015">
    <property type="entry name" value="DUF4231"/>
    <property type="match status" value="1"/>
</dbReference>
<evidence type="ECO:0000313" key="4">
    <source>
        <dbReference type="Proteomes" id="UP000002009"/>
    </source>
</evidence>
<protein>
    <submittedName>
        <fullName evidence="3">Uncharacterized protein</fullName>
    </submittedName>
</protein>
<evidence type="ECO:0000256" key="2">
    <source>
        <dbReference type="SAM" id="Phobius"/>
    </source>
</evidence>
<dbReference type="InParanoid" id="C1FIM4"/>
<keyword evidence="2" id="KW-0472">Membrane</keyword>
<dbReference type="InterPro" id="IPR025325">
    <property type="entry name" value="DUF4231"/>
</dbReference>
<evidence type="ECO:0000313" key="3">
    <source>
        <dbReference type="EMBL" id="ACO70451.1"/>
    </source>
</evidence>
<gene>
    <name evidence="3" type="ORF">MICPUN_63294</name>
</gene>
<dbReference type="RefSeq" id="XP_002509193.1">
    <property type="nucleotide sequence ID" value="XM_002509147.1"/>
</dbReference>
<keyword evidence="2" id="KW-0812">Transmembrane</keyword>
<dbReference type="OrthoDB" id="10527637at2759"/>
<dbReference type="AlphaFoldDB" id="C1FIM4"/>